<name>A0A221UVI0_9FLAO</name>
<organism evidence="1 2">
    <name type="scientific">Arenibacter algicola</name>
    <dbReference type="NCBI Taxonomy" id="616991"/>
    <lineage>
        <taxon>Bacteria</taxon>
        <taxon>Pseudomonadati</taxon>
        <taxon>Bacteroidota</taxon>
        <taxon>Flavobacteriia</taxon>
        <taxon>Flavobacteriales</taxon>
        <taxon>Flavobacteriaceae</taxon>
        <taxon>Arenibacter</taxon>
    </lineage>
</organism>
<proteinExistence type="predicted"/>
<dbReference type="AlphaFoldDB" id="A0A221UVI0"/>
<sequence>MDRPYRVEWTKRSLINAIAIKNYLIQKFTVKEVVKFERLLRQFELTVSNFPTLYPESKSQKLLRRAVIHKNTTVYYIFNKNKVTVVAMKDNRKEKADR</sequence>
<gene>
    <name evidence="1" type="ORF">AREALGSMS7_01937</name>
</gene>
<dbReference type="EMBL" id="CP022515">
    <property type="protein sequence ID" value="ASO05399.1"/>
    <property type="molecule type" value="Genomic_DNA"/>
</dbReference>
<dbReference type="Gene3D" id="3.30.2310.20">
    <property type="entry name" value="RelE-like"/>
    <property type="match status" value="1"/>
</dbReference>
<reference evidence="1 2" key="1">
    <citation type="submission" date="2017-07" db="EMBL/GenBank/DDBJ databases">
        <title>Genome Sequence of Arenibacter algicola Strain SMS7 Isolated from a culture of the Diatom Skeletonema marinoi.</title>
        <authorList>
            <person name="Topel M."/>
            <person name="Pinder M.I.M."/>
            <person name="Johansson O.N."/>
            <person name="Kourtchenko O."/>
            <person name="Godhe A."/>
            <person name="Clarke A.K."/>
        </authorList>
    </citation>
    <scope>NUCLEOTIDE SEQUENCE [LARGE SCALE GENOMIC DNA]</scope>
    <source>
        <strain evidence="1 2">SMS7</strain>
    </source>
</reference>
<protein>
    <submittedName>
        <fullName evidence="1">Plasmid stabilization protein</fullName>
    </submittedName>
</protein>
<dbReference type="Proteomes" id="UP000204551">
    <property type="component" value="Chromosome"/>
</dbReference>
<evidence type="ECO:0000313" key="1">
    <source>
        <dbReference type="EMBL" id="ASO05399.1"/>
    </source>
</evidence>
<accession>A0A221UVI0</accession>
<dbReference type="InterPro" id="IPR035093">
    <property type="entry name" value="RelE/ParE_toxin_dom_sf"/>
</dbReference>
<dbReference type="KEGG" id="aalg:AREALGSMS7_01937"/>
<evidence type="ECO:0000313" key="2">
    <source>
        <dbReference type="Proteomes" id="UP000204551"/>
    </source>
</evidence>